<evidence type="ECO:0000313" key="4">
    <source>
        <dbReference type="Proteomes" id="UP001142374"/>
    </source>
</evidence>
<feature type="chain" id="PRO_5040800348" description="Lipoprotein" evidence="2">
    <location>
        <begin position="30"/>
        <end position="226"/>
    </location>
</feature>
<dbReference type="RefSeq" id="WP_240976943.1">
    <property type="nucleotide sequence ID" value="NZ_JAATER010000554.1"/>
</dbReference>
<feature type="signal peptide" evidence="2">
    <location>
        <begin position="1"/>
        <end position="29"/>
    </location>
</feature>
<evidence type="ECO:0000256" key="2">
    <source>
        <dbReference type="SAM" id="SignalP"/>
    </source>
</evidence>
<feature type="region of interest" description="Disordered" evidence="1">
    <location>
        <begin position="27"/>
        <end position="70"/>
    </location>
</feature>
<organism evidence="3 4">
    <name type="scientific">Streptomyces telluris</name>
    <dbReference type="NCBI Taxonomy" id="2720021"/>
    <lineage>
        <taxon>Bacteria</taxon>
        <taxon>Bacillati</taxon>
        <taxon>Actinomycetota</taxon>
        <taxon>Actinomycetes</taxon>
        <taxon>Kitasatosporales</taxon>
        <taxon>Streptomycetaceae</taxon>
        <taxon>Streptomyces</taxon>
    </lineage>
</organism>
<evidence type="ECO:0000256" key="1">
    <source>
        <dbReference type="SAM" id="MobiDB-lite"/>
    </source>
</evidence>
<keyword evidence="2" id="KW-0732">Signal</keyword>
<reference evidence="3" key="1">
    <citation type="submission" date="2022-06" db="EMBL/GenBank/DDBJ databases">
        <title>WGS of actinobacteria.</title>
        <authorList>
            <person name="Thawai C."/>
        </authorList>
    </citation>
    <scope>NUCLEOTIDE SEQUENCE</scope>
    <source>
        <strain evidence="3">AA8</strain>
    </source>
</reference>
<dbReference type="Proteomes" id="UP001142374">
    <property type="component" value="Unassembled WGS sequence"/>
</dbReference>
<gene>
    <name evidence="3" type="ORF">NQU55_05345</name>
</gene>
<dbReference type="AlphaFoldDB" id="A0A9X2LE06"/>
<comment type="caution">
    <text evidence="3">The sequence shown here is derived from an EMBL/GenBank/DDBJ whole genome shotgun (WGS) entry which is preliminary data.</text>
</comment>
<accession>A0A9X2LE06</accession>
<proteinExistence type="predicted"/>
<dbReference type="PROSITE" id="PS51257">
    <property type="entry name" value="PROKAR_LIPOPROTEIN"/>
    <property type="match status" value="1"/>
</dbReference>
<feature type="compositionally biased region" description="Basic and acidic residues" evidence="1">
    <location>
        <begin position="29"/>
        <end position="39"/>
    </location>
</feature>
<dbReference type="EMBL" id="JANIID010000003">
    <property type="protein sequence ID" value="MCQ8769207.1"/>
    <property type="molecule type" value="Genomic_DNA"/>
</dbReference>
<name>A0A9X2LE06_9ACTN</name>
<sequence>MTIHARSRAGIAFVTAAAALTLTACGSDAKPKDDGKIDGAESAPATSPASPGKGSPSAGGSGGGAERPKISLPEDVHNVFEGGKTGDAQKDAILADNEQRINSVDEAVTAGDVNRPGFKYYSAESALASATQYVKDFLASGETFTGTTRYFNRSVTLLKTDGLAVVSYCTDETKAYSKDRKTGEVKSVPGSDKDFAFYNTRVKRNSAGVWQTVSVLSEEGSARCKA</sequence>
<feature type="compositionally biased region" description="Low complexity" evidence="1">
    <location>
        <begin position="40"/>
        <end position="56"/>
    </location>
</feature>
<evidence type="ECO:0008006" key="5">
    <source>
        <dbReference type="Google" id="ProtNLM"/>
    </source>
</evidence>
<protein>
    <recommendedName>
        <fullName evidence="5">Lipoprotein</fullName>
    </recommendedName>
</protein>
<keyword evidence="4" id="KW-1185">Reference proteome</keyword>
<evidence type="ECO:0000313" key="3">
    <source>
        <dbReference type="EMBL" id="MCQ8769207.1"/>
    </source>
</evidence>